<accession>A0AAD3HFS9</accession>
<sequence>LPDLLRSCEAGRAVWVLPAWETHKRLGLEEGRRVADRAIRGDKATLRQLESESALHFFAKTAYARGHSATNFTRWLQADLPYDVAYEINYEPWFIMSRRLIPPYDVRFRGYGWNKVQQVASVALQYNFTFRVHPHVWLVHRPHEASAGQKMYGGSGGGGGAEKEQPHGQGQLDEIREWRGSRAPVSRLFHRRVSALRHTAIRDMRRGSYRAAEDPQSEHCR</sequence>
<dbReference type="PANTHER" id="PTHR12270:SF52">
    <property type="entry name" value="GLYCOSYLTRANSFERASE-LIKE PROTEIN GNT13-RELATED"/>
    <property type="match status" value="1"/>
</dbReference>
<evidence type="ECO:0000313" key="9">
    <source>
        <dbReference type="Proteomes" id="UP001054857"/>
    </source>
</evidence>
<proteinExistence type="predicted"/>
<dbReference type="EMBL" id="BMAR01000001">
    <property type="protein sequence ID" value="GFR39664.1"/>
    <property type="molecule type" value="Genomic_DNA"/>
</dbReference>
<evidence type="ECO:0000256" key="5">
    <source>
        <dbReference type="ARBA" id="ARBA00023136"/>
    </source>
</evidence>
<keyword evidence="9" id="KW-1185">Reference proteome</keyword>
<evidence type="ECO:0000256" key="7">
    <source>
        <dbReference type="SAM" id="MobiDB-lite"/>
    </source>
</evidence>
<reference evidence="8 9" key="1">
    <citation type="journal article" date="2021" name="Sci. Rep.">
        <title>Genome sequencing of the multicellular alga Astrephomene provides insights into convergent evolution of germ-soma differentiation.</title>
        <authorList>
            <person name="Yamashita S."/>
            <person name="Yamamoto K."/>
            <person name="Matsuzaki R."/>
            <person name="Suzuki S."/>
            <person name="Yamaguchi H."/>
            <person name="Hirooka S."/>
            <person name="Minakuchi Y."/>
            <person name="Miyagishima S."/>
            <person name="Kawachi M."/>
            <person name="Toyoda A."/>
            <person name="Nozaki H."/>
        </authorList>
    </citation>
    <scope>NUCLEOTIDE SEQUENCE [LARGE SCALE GENOMIC DNA]</scope>
    <source>
        <strain evidence="8 9">NIES-4017</strain>
    </source>
</reference>
<evidence type="ECO:0000256" key="2">
    <source>
        <dbReference type="ARBA" id="ARBA00022692"/>
    </source>
</evidence>
<keyword evidence="6" id="KW-0325">Glycoprotein</keyword>
<evidence type="ECO:0000256" key="3">
    <source>
        <dbReference type="ARBA" id="ARBA00022968"/>
    </source>
</evidence>
<feature type="non-terminal residue" evidence="8">
    <location>
        <position position="221"/>
    </location>
</feature>
<dbReference type="Proteomes" id="UP001054857">
    <property type="component" value="Unassembled WGS sequence"/>
</dbReference>
<evidence type="ECO:0000256" key="4">
    <source>
        <dbReference type="ARBA" id="ARBA00022989"/>
    </source>
</evidence>
<evidence type="ECO:0000256" key="6">
    <source>
        <dbReference type="ARBA" id="ARBA00023180"/>
    </source>
</evidence>
<keyword evidence="2" id="KW-0812">Transmembrane</keyword>
<feature type="non-terminal residue" evidence="8">
    <location>
        <position position="1"/>
    </location>
</feature>
<dbReference type="PANTHER" id="PTHR12270">
    <property type="entry name" value="GLYCOSYLTRANSFERASE-RELATED"/>
    <property type="match status" value="1"/>
</dbReference>
<keyword evidence="5" id="KW-0472">Membrane</keyword>
<feature type="compositionally biased region" description="Gly residues" evidence="7">
    <location>
        <begin position="151"/>
        <end position="160"/>
    </location>
</feature>
<protein>
    <submittedName>
        <fullName evidence="8">Uncharacterized protein</fullName>
    </submittedName>
</protein>
<dbReference type="GO" id="GO:0042285">
    <property type="term" value="F:xylosyltransferase activity"/>
    <property type="evidence" value="ECO:0007669"/>
    <property type="project" value="TreeGrafter"/>
</dbReference>
<dbReference type="AlphaFoldDB" id="A0AAD3HFS9"/>
<organism evidence="8 9">
    <name type="scientific">Astrephomene gubernaculifera</name>
    <dbReference type="NCBI Taxonomy" id="47775"/>
    <lineage>
        <taxon>Eukaryota</taxon>
        <taxon>Viridiplantae</taxon>
        <taxon>Chlorophyta</taxon>
        <taxon>core chlorophytes</taxon>
        <taxon>Chlorophyceae</taxon>
        <taxon>CS clade</taxon>
        <taxon>Chlamydomonadales</taxon>
        <taxon>Astrephomenaceae</taxon>
        <taxon>Astrephomene</taxon>
    </lineage>
</organism>
<dbReference type="GO" id="GO:0015020">
    <property type="term" value="F:glucuronosyltransferase activity"/>
    <property type="evidence" value="ECO:0007669"/>
    <property type="project" value="TreeGrafter"/>
</dbReference>
<dbReference type="Pfam" id="PF13896">
    <property type="entry name" value="Glyco_transf_49"/>
    <property type="match status" value="1"/>
</dbReference>
<comment type="caution">
    <text evidence="8">The sequence shown here is derived from an EMBL/GenBank/DDBJ whole genome shotgun (WGS) entry which is preliminary data.</text>
</comment>
<evidence type="ECO:0000256" key="1">
    <source>
        <dbReference type="ARBA" id="ARBA00004606"/>
    </source>
</evidence>
<dbReference type="InterPro" id="IPR051292">
    <property type="entry name" value="Xyl/GlcA_transferase"/>
</dbReference>
<dbReference type="GO" id="GO:0016020">
    <property type="term" value="C:membrane"/>
    <property type="evidence" value="ECO:0007669"/>
    <property type="project" value="UniProtKB-SubCell"/>
</dbReference>
<feature type="region of interest" description="Disordered" evidence="7">
    <location>
        <begin position="148"/>
        <end position="171"/>
    </location>
</feature>
<keyword evidence="3" id="KW-0735">Signal-anchor</keyword>
<comment type="subcellular location">
    <subcellularLocation>
        <location evidence="1">Membrane</location>
        <topology evidence="1">Single-pass type II membrane protein</topology>
    </subcellularLocation>
</comment>
<evidence type="ECO:0000313" key="8">
    <source>
        <dbReference type="EMBL" id="GFR39664.1"/>
    </source>
</evidence>
<dbReference type="GO" id="GO:0035269">
    <property type="term" value="P:protein O-linked glycosylation via mannose"/>
    <property type="evidence" value="ECO:0007669"/>
    <property type="project" value="TreeGrafter"/>
</dbReference>
<name>A0AAD3HFS9_9CHLO</name>
<keyword evidence="4" id="KW-1133">Transmembrane helix</keyword>
<gene>
    <name evidence="8" type="ORF">Agub_g135</name>
</gene>